<dbReference type="Proteomes" id="UP000198538">
    <property type="component" value="Unassembled WGS sequence"/>
</dbReference>
<protein>
    <submittedName>
        <fullName evidence="1">Uncharacterized protein</fullName>
    </submittedName>
</protein>
<sequence>MASFQCKCGYVLSNSQAPDDVTIWAYTDREWDEITSDITDIIDLPNPRNSVWRCPNCETIYVFDEQNKLKKRYILDPEL</sequence>
<organism evidence="1 2">
    <name type="scientific">Paenibacillus polysaccharolyticus</name>
    <dbReference type="NCBI Taxonomy" id="582692"/>
    <lineage>
        <taxon>Bacteria</taxon>
        <taxon>Bacillati</taxon>
        <taxon>Bacillota</taxon>
        <taxon>Bacilli</taxon>
        <taxon>Bacillales</taxon>
        <taxon>Paenibacillaceae</taxon>
        <taxon>Paenibacillus</taxon>
    </lineage>
</organism>
<dbReference type="STRING" id="582692.SAMN05720606_104101"/>
<dbReference type="AlphaFoldDB" id="A0A1G5F8K8"/>
<keyword evidence="2" id="KW-1185">Reference proteome</keyword>
<dbReference type="RefSeq" id="WP_090917538.1">
    <property type="nucleotide sequence ID" value="NZ_FMVM01000004.1"/>
</dbReference>
<proteinExistence type="predicted"/>
<evidence type="ECO:0000313" key="1">
    <source>
        <dbReference type="EMBL" id="SCY35451.1"/>
    </source>
</evidence>
<dbReference type="EMBL" id="FMVM01000004">
    <property type="protein sequence ID" value="SCY35451.1"/>
    <property type="molecule type" value="Genomic_DNA"/>
</dbReference>
<name>A0A1G5F8K8_9BACL</name>
<gene>
    <name evidence="1" type="ORF">SAMN05720606_104101</name>
</gene>
<accession>A0A1G5F8K8</accession>
<evidence type="ECO:0000313" key="2">
    <source>
        <dbReference type="Proteomes" id="UP000198538"/>
    </source>
</evidence>
<reference evidence="2" key="1">
    <citation type="submission" date="2016-10" db="EMBL/GenBank/DDBJ databases">
        <authorList>
            <person name="Varghese N."/>
            <person name="Submissions S."/>
        </authorList>
    </citation>
    <scope>NUCLEOTIDE SEQUENCE [LARGE SCALE GENOMIC DNA]</scope>
    <source>
        <strain evidence="2">BL9</strain>
    </source>
</reference>